<evidence type="ECO:0000313" key="3">
    <source>
        <dbReference type="EMBL" id="KAK8886947.1"/>
    </source>
</evidence>
<reference evidence="3 4" key="1">
    <citation type="submission" date="2024-04" db="EMBL/GenBank/DDBJ databases">
        <title>Tritrichomonas musculus Genome.</title>
        <authorList>
            <person name="Alves-Ferreira E."/>
            <person name="Grigg M."/>
            <person name="Lorenzi H."/>
            <person name="Galac M."/>
        </authorList>
    </citation>
    <scope>NUCLEOTIDE SEQUENCE [LARGE SCALE GENOMIC DNA]</scope>
    <source>
        <strain evidence="3 4">EAF2021</strain>
    </source>
</reference>
<protein>
    <submittedName>
        <fullName evidence="3">Uncharacterized protein</fullName>
    </submittedName>
</protein>
<feature type="transmembrane region" description="Helical" evidence="2">
    <location>
        <begin position="12"/>
        <end position="33"/>
    </location>
</feature>
<evidence type="ECO:0000313" key="4">
    <source>
        <dbReference type="Proteomes" id="UP001470230"/>
    </source>
</evidence>
<proteinExistence type="predicted"/>
<feature type="transmembrane region" description="Helical" evidence="2">
    <location>
        <begin position="290"/>
        <end position="314"/>
    </location>
</feature>
<accession>A0ABR2K7Q1</accession>
<comment type="caution">
    <text evidence="3">The sequence shown here is derived from an EMBL/GenBank/DDBJ whole genome shotgun (WGS) entry which is preliminary data.</text>
</comment>
<feature type="region of interest" description="Disordered" evidence="1">
    <location>
        <begin position="260"/>
        <end position="280"/>
    </location>
</feature>
<dbReference type="Proteomes" id="UP001470230">
    <property type="component" value="Unassembled WGS sequence"/>
</dbReference>
<keyword evidence="2" id="KW-0472">Membrane</keyword>
<feature type="transmembrane region" description="Helical" evidence="2">
    <location>
        <begin position="345"/>
        <end position="367"/>
    </location>
</feature>
<evidence type="ECO:0000256" key="1">
    <source>
        <dbReference type="SAM" id="MobiDB-lite"/>
    </source>
</evidence>
<name>A0ABR2K7Q1_9EUKA</name>
<sequence>MDYPNNDIFSGWYATYFFFGATYALLLFIYLFFTRDFCFSNSSLFAKLSYWFFIFALIIKSTGYFMSGGLIIDNNHLMTKYNCSCSNSNECLEKDLYNHFNKNQVIFLFTSALPGYVTSAAYCMIFFSWCSICIEVMEKKSSAFYGKSRCVLLSLLIAIVIGFLITTITSAVSATRNYADIAGIAHFVEAVIAVIRDISVSIAFIVYLRKMWQIFADPWLSIKSLVKSFFNKYFCCCMHSSDNRKQESISLFINYESGYNESNNGSSKNIRQSSISDKSDNNNNSYEAELILMCLSIIISLFIRAASIVIYTVITNTKDQDLKQDPSDLEIVCSAINNTEHSKGYLAVFIVETVFSELLPVIAIIAYRISQPVGLALRETDLGF</sequence>
<feature type="transmembrane region" description="Helical" evidence="2">
    <location>
        <begin position="45"/>
        <end position="72"/>
    </location>
</feature>
<organism evidence="3 4">
    <name type="scientific">Tritrichomonas musculus</name>
    <dbReference type="NCBI Taxonomy" id="1915356"/>
    <lineage>
        <taxon>Eukaryota</taxon>
        <taxon>Metamonada</taxon>
        <taxon>Parabasalia</taxon>
        <taxon>Tritrichomonadida</taxon>
        <taxon>Tritrichomonadidae</taxon>
        <taxon>Tritrichomonas</taxon>
    </lineage>
</organism>
<dbReference type="EMBL" id="JAPFFF010000006">
    <property type="protein sequence ID" value="KAK8886947.1"/>
    <property type="molecule type" value="Genomic_DNA"/>
</dbReference>
<evidence type="ECO:0000256" key="2">
    <source>
        <dbReference type="SAM" id="Phobius"/>
    </source>
</evidence>
<keyword evidence="2" id="KW-0812">Transmembrane</keyword>
<feature type="transmembrane region" description="Helical" evidence="2">
    <location>
        <begin position="105"/>
        <end position="129"/>
    </location>
</feature>
<keyword evidence="2" id="KW-1133">Transmembrane helix</keyword>
<gene>
    <name evidence="3" type="ORF">M9Y10_037982</name>
</gene>
<keyword evidence="4" id="KW-1185">Reference proteome</keyword>
<feature type="transmembrane region" description="Helical" evidence="2">
    <location>
        <begin position="184"/>
        <end position="208"/>
    </location>
</feature>
<feature type="transmembrane region" description="Helical" evidence="2">
    <location>
        <begin position="150"/>
        <end position="172"/>
    </location>
</feature>